<dbReference type="PRINTS" id="PR00604">
    <property type="entry name" value="CYTCHRMECIAB"/>
</dbReference>
<feature type="chain" id="PRO_5046667165" evidence="7">
    <location>
        <begin position="23"/>
        <end position="123"/>
    </location>
</feature>
<feature type="domain" description="Cytochrome c" evidence="8">
    <location>
        <begin position="23"/>
        <end position="122"/>
    </location>
</feature>
<evidence type="ECO:0000256" key="5">
    <source>
        <dbReference type="ARBA" id="ARBA00023004"/>
    </source>
</evidence>
<dbReference type="RefSeq" id="WP_211185637.1">
    <property type="nucleotide sequence ID" value="NZ_JAVDRD010000005.1"/>
</dbReference>
<keyword evidence="2 6" id="KW-0349">Heme</keyword>
<evidence type="ECO:0000313" key="10">
    <source>
        <dbReference type="Proteomes" id="UP001184150"/>
    </source>
</evidence>
<keyword evidence="3 6" id="KW-0479">Metal-binding</keyword>
<protein>
    <submittedName>
        <fullName evidence="9">Cytochrome c</fullName>
    </submittedName>
</protein>
<dbReference type="PANTHER" id="PTHR11961">
    <property type="entry name" value="CYTOCHROME C"/>
    <property type="match status" value="1"/>
</dbReference>
<dbReference type="Proteomes" id="UP001184150">
    <property type="component" value="Unassembled WGS sequence"/>
</dbReference>
<reference evidence="9 10" key="1">
    <citation type="submission" date="2023-07" db="EMBL/GenBank/DDBJ databases">
        <title>Sorghum-associated microbial communities from plants grown in Nebraska, USA.</title>
        <authorList>
            <person name="Schachtman D."/>
        </authorList>
    </citation>
    <scope>NUCLEOTIDE SEQUENCE [LARGE SCALE GENOMIC DNA]</scope>
    <source>
        <strain evidence="9 10">DS1027</strain>
    </source>
</reference>
<evidence type="ECO:0000256" key="1">
    <source>
        <dbReference type="ARBA" id="ARBA00022448"/>
    </source>
</evidence>
<dbReference type="InterPro" id="IPR009056">
    <property type="entry name" value="Cyt_c-like_dom"/>
</dbReference>
<evidence type="ECO:0000256" key="6">
    <source>
        <dbReference type="PROSITE-ProRule" id="PRU00433"/>
    </source>
</evidence>
<evidence type="ECO:0000256" key="4">
    <source>
        <dbReference type="ARBA" id="ARBA00022982"/>
    </source>
</evidence>
<dbReference type="SUPFAM" id="SSF46626">
    <property type="entry name" value="Cytochrome c"/>
    <property type="match status" value="1"/>
</dbReference>
<evidence type="ECO:0000256" key="7">
    <source>
        <dbReference type="SAM" id="SignalP"/>
    </source>
</evidence>
<keyword evidence="7" id="KW-0732">Signal</keyword>
<gene>
    <name evidence="9" type="ORF">J2792_002455</name>
</gene>
<dbReference type="PROSITE" id="PS51007">
    <property type="entry name" value="CYTC"/>
    <property type="match status" value="1"/>
</dbReference>
<dbReference type="Gene3D" id="1.10.760.10">
    <property type="entry name" value="Cytochrome c-like domain"/>
    <property type="match status" value="1"/>
</dbReference>
<comment type="caution">
    <text evidence="9">The sequence shown here is derived from an EMBL/GenBank/DDBJ whole genome shotgun (WGS) entry which is preliminary data.</text>
</comment>
<dbReference type="EMBL" id="JAVDRD010000005">
    <property type="protein sequence ID" value="MDR6511583.1"/>
    <property type="molecule type" value="Genomic_DNA"/>
</dbReference>
<sequence>MLRTLVLSSALAVALAPAALRAQDAAAGGTVFKQRCAMCHSTTPDGRAGVGPNLNGVSKRAAGATTFAYSAALKRSNIKWDAKTLDTFLTAPSKMVPGTRMVVAIPDAKQRANVVAYLLSLKN</sequence>
<dbReference type="InterPro" id="IPR036909">
    <property type="entry name" value="Cyt_c-like_dom_sf"/>
</dbReference>
<feature type="signal peptide" evidence="7">
    <location>
        <begin position="1"/>
        <end position="22"/>
    </location>
</feature>
<keyword evidence="4" id="KW-0249">Electron transport</keyword>
<organism evidence="9 10">
    <name type="scientific">Novosphingobium capsulatum</name>
    <dbReference type="NCBI Taxonomy" id="13688"/>
    <lineage>
        <taxon>Bacteria</taxon>
        <taxon>Pseudomonadati</taxon>
        <taxon>Pseudomonadota</taxon>
        <taxon>Alphaproteobacteria</taxon>
        <taxon>Sphingomonadales</taxon>
        <taxon>Sphingomonadaceae</taxon>
        <taxon>Novosphingobium</taxon>
    </lineage>
</organism>
<accession>A0ABU1MMM3</accession>
<evidence type="ECO:0000313" key="9">
    <source>
        <dbReference type="EMBL" id="MDR6511583.1"/>
    </source>
</evidence>
<evidence type="ECO:0000259" key="8">
    <source>
        <dbReference type="PROSITE" id="PS51007"/>
    </source>
</evidence>
<dbReference type="InterPro" id="IPR002327">
    <property type="entry name" value="Cyt_c_1A/1B"/>
</dbReference>
<name>A0ABU1MMM3_9SPHN</name>
<dbReference type="Pfam" id="PF00034">
    <property type="entry name" value="Cytochrom_C"/>
    <property type="match status" value="1"/>
</dbReference>
<keyword evidence="1" id="KW-0813">Transport</keyword>
<keyword evidence="5 6" id="KW-0408">Iron</keyword>
<evidence type="ECO:0000256" key="3">
    <source>
        <dbReference type="ARBA" id="ARBA00022723"/>
    </source>
</evidence>
<proteinExistence type="predicted"/>
<evidence type="ECO:0000256" key="2">
    <source>
        <dbReference type="ARBA" id="ARBA00022617"/>
    </source>
</evidence>
<keyword evidence="10" id="KW-1185">Reference proteome</keyword>